<dbReference type="FunFam" id="3.40.50.300:FF:000318">
    <property type="entry name" value="ATP-dependent RNA helicase DDX19B"/>
    <property type="match status" value="1"/>
</dbReference>
<evidence type="ECO:0000259" key="15">
    <source>
        <dbReference type="PROSITE" id="PS51194"/>
    </source>
</evidence>
<comment type="catalytic activity">
    <reaction evidence="11">
        <text>ATP + H2O = ADP + phosphate + H(+)</text>
        <dbReference type="Rhea" id="RHEA:13065"/>
        <dbReference type="ChEBI" id="CHEBI:15377"/>
        <dbReference type="ChEBI" id="CHEBI:15378"/>
        <dbReference type="ChEBI" id="CHEBI:30616"/>
        <dbReference type="ChEBI" id="CHEBI:43474"/>
        <dbReference type="ChEBI" id="CHEBI:456216"/>
        <dbReference type="EC" id="3.6.4.13"/>
    </reaction>
</comment>
<dbReference type="InterPro" id="IPR001650">
    <property type="entry name" value="Helicase_C-like"/>
</dbReference>
<dbReference type="AlphaFoldDB" id="A0A2H8TTG7"/>
<proteinExistence type="predicted"/>
<dbReference type="GO" id="GO:0003723">
    <property type="term" value="F:RNA binding"/>
    <property type="evidence" value="ECO:0007669"/>
    <property type="project" value="UniProtKB-KW"/>
</dbReference>
<dbReference type="GO" id="GO:0016787">
    <property type="term" value="F:hydrolase activity"/>
    <property type="evidence" value="ECO:0007669"/>
    <property type="project" value="UniProtKB-KW"/>
</dbReference>
<evidence type="ECO:0000256" key="3">
    <source>
        <dbReference type="ARBA" id="ARBA00012552"/>
    </source>
</evidence>
<dbReference type="SUPFAM" id="SSF52540">
    <property type="entry name" value="P-loop containing nucleoside triphosphate hydrolases"/>
    <property type="match status" value="1"/>
</dbReference>
<dbReference type="InterPro" id="IPR014014">
    <property type="entry name" value="RNA_helicase_DEAD_Q_motif"/>
</dbReference>
<keyword evidence="8" id="KW-0067">ATP-binding</keyword>
<evidence type="ECO:0000256" key="5">
    <source>
        <dbReference type="ARBA" id="ARBA00022741"/>
    </source>
</evidence>
<dbReference type="Pfam" id="PF00270">
    <property type="entry name" value="DEAD"/>
    <property type="match status" value="1"/>
</dbReference>
<keyword evidence="7 17" id="KW-0347">Helicase</keyword>
<evidence type="ECO:0000256" key="10">
    <source>
        <dbReference type="ARBA" id="ARBA00023242"/>
    </source>
</evidence>
<dbReference type="GO" id="GO:0003724">
    <property type="term" value="F:RNA helicase activity"/>
    <property type="evidence" value="ECO:0007669"/>
    <property type="project" value="UniProtKB-EC"/>
</dbReference>
<comment type="subcellular location">
    <subcellularLocation>
        <location evidence="2">Cytoplasm</location>
    </subcellularLocation>
    <subcellularLocation>
        <location evidence="1">Nucleus</location>
    </subcellularLocation>
</comment>
<dbReference type="Pfam" id="PF00271">
    <property type="entry name" value="Helicase_C"/>
    <property type="match status" value="1"/>
</dbReference>
<evidence type="ECO:0000259" key="14">
    <source>
        <dbReference type="PROSITE" id="PS51192"/>
    </source>
</evidence>
<feature type="compositionally biased region" description="Polar residues" evidence="13">
    <location>
        <begin position="1"/>
        <end position="30"/>
    </location>
</feature>
<dbReference type="GO" id="GO:0005524">
    <property type="term" value="F:ATP binding"/>
    <property type="evidence" value="ECO:0007669"/>
    <property type="project" value="UniProtKB-KW"/>
</dbReference>
<feature type="short sequence motif" description="Q motif" evidence="12">
    <location>
        <begin position="75"/>
        <end position="103"/>
    </location>
</feature>
<evidence type="ECO:0000256" key="12">
    <source>
        <dbReference type="PROSITE-ProRule" id="PRU00552"/>
    </source>
</evidence>
<keyword evidence="5" id="KW-0547">Nucleotide-binding</keyword>
<feature type="domain" description="Helicase C-terminal" evidence="15">
    <location>
        <begin position="289"/>
        <end position="457"/>
    </location>
</feature>
<dbReference type="InterPro" id="IPR014001">
    <property type="entry name" value="Helicase_ATP-bd"/>
</dbReference>
<reference evidence="17" key="1">
    <citation type="submission" date="2017-10" db="EMBL/GenBank/DDBJ databases">
        <title>Transcriptome Assembly of Sugarcane Aphid Adults.</title>
        <authorList>
            <person name="Scully E.D."/>
            <person name="Palmer N.A."/>
            <person name="Geib S.M."/>
            <person name="Sarath G."/>
            <person name="Sattler S.E."/>
        </authorList>
    </citation>
    <scope>NUCLEOTIDE SEQUENCE</scope>
    <source>
        <tissue evidence="17">Whole body</tissue>
    </source>
</reference>
<keyword evidence="10" id="KW-0539">Nucleus</keyword>
<evidence type="ECO:0000256" key="2">
    <source>
        <dbReference type="ARBA" id="ARBA00004496"/>
    </source>
</evidence>
<evidence type="ECO:0000256" key="6">
    <source>
        <dbReference type="ARBA" id="ARBA00022801"/>
    </source>
</evidence>
<evidence type="ECO:0000256" key="1">
    <source>
        <dbReference type="ARBA" id="ARBA00004123"/>
    </source>
</evidence>
<protein>
    <recommendedName>
        <fullName evidence="3">RNA helicase</fullName>
        <ecNumber evidence="3">3.6.4.13</ecNumber>
    </recommendedName>
</protein>
<gene>
    <name evidence="17" type="primary">Ddx19a_0</name>
</gene>
<evidence type="ECO:0000256" key="11">
    <source>
        <dbReference type="ARBA" id="ARBA00047984"/>
    </source>
</evidence>
<organism evidence="17">
    <name type="scientific">Melanaphis sacchari</name>
    <dbReference type="NCBI Taxonomy" id="742174"/>
    <lineage>
        <taxon>Eukaryota</taxon>
        <taxon>Metazoa</taxon>
        <taxon>Ecdysozoa</taxon>
        <taxon>Arthropoda</taxon>
        <taxon>Hexapoda</taxon>
        <taxon>Insecta</taxon>
        <taxon>Pterygota</taxon>
        <taxon>Neoptera</taxon>
        <taxon>Paraneoptera</taxon>
        <taxon>Hemiptera</taxon>
        <taxon>Sternorrhyncha</taxon>
        <taxon>Aphidomorpha</taxon>
        <taxon>Aphidoidea</taxon>
        <taxon>Aphididae</taxon>
        <taxon>Aphidini</taxon>
        <taxon>Melanaphis</taxon>
    </lineage>
</organism>
<feature type="domain" description="DEAD-box RNA helicase Q" evidence="16">
    <location>
        <begin position="75"/>
        <end position="103"/>
    </location>
</feature>
<dbReference type="OrthoDB" id="10265785at2759"/>
<dbReference type="SMART" id="SM00490">
    <property type="entry name" value="HELICc"/>
    <property type="match status" value="1"/>
</dbReference>
<dbReference type="GO" id="GO:0005737">
    <property type="term" value="C:cytoplasm"/>
    <property type="evidence" value="ECO:0007669"/>
    <property type="project" value="UniProtKB-SubCell"/>
</dbReference>
<name>A0A2H8TTG7_9HEMI</name>
<dbReference type="CDD" id="cd18787">
    <property type="entry name" value="SF2_C_DEAD"/>
    <property type="match status" value="1"/>
</dbReference>
<evidence type="ECO:0000256" key="7">
    <source>
        <dbReference type="ARBA" id="ARBA00022806"/>
    </source>
</evidence>
<dbReference type="PROSITE" id="PS51194">
    <property type="entry name" value="HELICASE_CTER"/>
    <property type="match status" value="1"/>
</dbReference>
<evidence type="ECO:0000256" key="13">
    <source>
        <dbReference type="SAM" id="MobiDB-lite"/>
    </source>
</evidence>
<evidence type="ECO:0000256" key="9">
    <source>
        <dbReference type="ARBA" id="ARBA00022884"/>
    </source>
</evidence>
<evidence type="ECO:0000256" key="4">
    <source>
        <dbReference type="ARBA" id="ARBA00022490"/>
    </source>
</evidence>
<evidence type="ECO:0000256" key="8">
    <source>
        <dbReference type="ARBA" id="ARBA00022840"/>
    </source>
</evidence>
<dbReference type="PROSITE" id="PS51195">
    <property type="entry name" value="Q_MOTIF"/>
    <property type="match status" value="1"/>
</dbReference>
<keyword evidence="6" id="KW-0378">Hydrolase</keyword>
<dbReference type="GO" id="GO:0005634">
    <property type="term" value="C:nucleus"/>
    <property type="evidence" value="ECO:0007669"/>
    <property type="project" value="UniProtKB-SubCell"/>
</dbReference>
<sequence>MESVTKNFSNANLGTNNSNDPTIENQSNTSSEDDKELPASEKSLLQKIVRTGLITSKHDIEVQRRDPKSPLYSIKSFELLKLHPNLLKGVYEMGYNAPSKIQETALPLLLANPPQNLIAQSQSGTGKTAAFVLAMLSRVNPELQYPQVVCLSPTYELAIQTGEVAAKMSSYCPNIRLRYAVRGEDVEKGSKIEEQIIVGTPGKVLDWATKYKFFDPKNIKVFVLDEADIMVDTQGHQDQSFRIRKLLPETCQMMFFSATYTEDVMRFANAIAPMSVIIRLKREEETLDNIRQYYVNCNNKEDKYNALVNIYGGVTIGQAMIFCQTKKMALWLVNQMVEQGHAVALLSGELTVQQRISVLDRFREGKEKVLVTTNVLSRGIDIEQVTIVINFDLPVTVNREPDYDTYLHRIGRTGRFGKKGIAINLVSGQFDHVILKQIEEHFCKPIECLNTDNADDMEKLGAED</sequence>
<feature type="domain" description="Helicase ATP-binding" evidence="14">
    <location>
        <begin position="108"/>
        <end position="278"/>
    </location>
</feature>
<dbReference type="InterPro" id="IPR027417">
    <property type="entry name" value="P-loop_NTPase"/>
</dbReference>
<dbReference type="PROSITE" id="PS51192">
    <property type="entry name" value="HELICASE_ATP_BIND_1"/>
    <property type="match status" value="1"/>
</dbReference>
<keyword evidence="4" id="KW-0963">Cytoplasm</keyword>
<dbReference type="InterPro" id="IPR011545">
    <property type="entry name" value="DEAD/DEAH_box_helicase_dom"/>
</dbReference>
<dbReference type="EC" id="3.6.4.13" evidence="3"/>
<evidence type="ECO:0000313" key="17">
    <source>
        <dbReference type="EMBL" id="MBW17111.1"/>
    </source>
</evidence>
<keyword evidence="9" id="KW-0694">RNA-binding</keyword>
<evidence type="ECO:0000259" key="16">
    <source>
        <dbReference type="PROSITE" id="PS51195"/>
    </source>
</evidence>
<dbReference type="FunFam" id="3.40.50.300:FF:000849">
    <property type="entry name" value="ATP-dependent RNA helicase DBP5"/>
    <property type="match status" value="1"/>
</dbReference>
<dbReference type="PANTHER" id="PTHR47958">
    <property type="entry name" value="ATP-DEPENDENT RNA HELICASE DBP3"/>
    <property type="match status" value="1"/>
</dbReference>
<dbReference type="Gene3D" id="3.40.50.300">
    <property type="entry name" value="P-loop containing nucleotide triphosphate hydrolases"/>
    <property type="match status" value="2"/>
</dbReference>
<dbReference type="SMART" id="SM00487">
    <property type="entry name" value="DEXDc"/>
    <property type="match status" value="1"/>
</dbReference>
<accession>A0A2H8TTG7</accession>
<feature type="region of interest" description="Disordered" evidence="13">
    <location>
        <begin position="1"/>
        <end position="39"/>
    </location>
</feature>
<dbReference type="GO" id="GO:0010468">
    <property type="term" value="P:regulation of gene expression"/>
    <property type="evidence" value="ECO:0007669"/>
    <property type="project" value="UniProtKB-ARBA"/>
</dbReference>
<dbReference type="EMBL" id="GFXV01005306">
    <property type="protein sequence ID" value="MBW17111.1"/>
    <property type="molecule type" value="Transcribed_RNA"/>
</dbReference>